<reference evidence="2 3" key="1">
    <citation type="submission" date="2017-05" db="EMBL/GenBank/DDBJ databases">
        <title>Genome Analysis of Maritalea myrionectae HL2708#5.</title>
        <authorList>
            <consortium name="Cotde Inc.-PKNU"/>
            <person name="Jang D."/>
            <person name="Oh H.-M."/>
        </authorList>
    </citation>
    <scope>NUCLEOTIDE SEQUENCE [LARGE SCALE GENOMIC DNA]</scope>
    <source>
        <strain evidence="2 3">HL2708#5</strain>
    </source>
</reference>
<keyword evidence="3" id="KW-1185">Reference proteome</keyword>
<evidence type="ECO:0000313" key="3">
    <source>
        <dbReference type="Proteomes" id="UP000258927"/>
    </source>
</evidence>
<feature type="transmembrane region" description="Helical" evidence="1">
    <location>
        <begin position="7"/>
        <end position="25"/>
    </location>
</feature>
<keyword evidence="1" id="KW-1133">Transmembrane helix</keyword>
<name>A0A2R4MEW4_9HYPH</name>
<accession>A0A2R4MEW4</accession>
<keyword evidence="1" id="KW-0812">Transmembrane</keyword>
<dbReference type="STRING" id="1122213.GCA_000423365_02354"/>
<evidence type="ECO:0000256" key="1">
    <source>
        <dbReference type="SAM" id="Phobius"/>
    </source>
</evidence>
<protein>
    <submittedName>
        <fullName evidence="2">Uncharacterized protein</fullName>
    </submittedName>
</protein>
<organism evidence="2 3">
    <name type="scientific">Maritalea myrionectae</name>
    <dbReference type="NCBI Taxonomy" id="454601"/>
    <lineage>
        <taxon>Bacteria</taxon>
        <taxon>Pseudomonadati</taxon>
        <taxon>Pseudomonadota</taxon>
        <taxon>Alphaproteobacteria</taxon>
        <taxon>Hyphomicrobiales</taxon>
        <taxon>Devosiaceae</taxon>
        <taxon>Maritalea</taxon>
    </lineage>
</organism>
<dbReference type="KEGG" id="mmyr:MXMO3_02056"/>
<keyword evidence="1" id="KW-0472">Membrane</keyword>
<sequence length="34" mass="3724">MLVLIKDVMALFSLAGFSAASLMWMDVLTRMGGF</sequence>
<evidence type="ECO:0000313" key="2">
    <source>
        <dbReference type="EMBL" id="AVX04577.1"/>
    </source>
</evidence>
<dbReference type="EMBL" id="CP021330">
    <property type="protein sequence ID" value="AVX04577.1"/>
    <property type="molecule type" value="Genomic_DNA"/>
</dbReference>
<gene>
    <name evidence="2" type="ORF">MXMO3_02056</name>
</gene>
<dbReference type="Proteomes" id="UP000258927">
    <property type="component" value="Chromosome"/>
</dbReference>
<dbReference type="AlphaFoldDB" id="A0A2R4MEW4"/>
<proteinExistence type="predicted"/>